<keyword evidence="3" id="KW-0863">Zinc-finger</keyword>
<evidence type="ECO:0000256" key="3">
    <source>
        <dbReference type="ARBA" id="ARBA00022771"/>
    </source>
</evidence>
<proteinExistence type="predicted"/>
<feature type="domain" description="Phorbol-ester/DAG-type" evidence="5">
    <location>
        <begin position="24"/>
        <end position="70"/>
    </location>
</feature>
<gene>
    <name evidence="6" type="ordered locus">AALP_Aa3g335100</name>
</gene>
<evidence type="ECO:0000313" key="6">
    <source>
        <dbReference type="EMBL" id="KFK40134.1"/>
    </source>
</evidence>
<dbReference type="GO" id="GO:0008270">
    <property type="term" value="F:zinc ion binding"/>
    <property type="evidence" value="ECO:0007669"/>
    <property type="project" value="UniProtKB-KW"/>
</dbReference>
<protein>
    <recommendedName>
        <fullName evidence="5">Phorbol-ester/DAG-type domain-containing protein</fullName>
    </recommendedName>
</protein>
<keyword evidence="7" id="KW-1185">Reference proteome</keyword>
<accession>A0A087HDD2</accession>
<dbReference type="OrthoDB" id="1884766at2759"/>
<dbReference type="InterPro" id="IPR046349">
    <property type="entry name" value="C1-like_sf"/>
</dbReference>
<keyword evidence="1" id="KW-0479">Metal-binding</keyword>
<dbReference type="InterPro" id="IPR001965">
    <property type="entry name" value="Znf_PHD"/>
</dbReference>
<dbReference type="EMBL" id="CM002871">
    <property type="protein sequence ID" value="KFK40134.1"/>
    <property type="molecule type" value="Genomic_DNA"/>
</dbReference>
<evidence type="ECO:0000313" key="7">
    <source>
        <dbReference type="Proteomes" id="UP000029120"/>
    </source>
</evidence>
<dbReference type="Proteomes" id="UP000029120">
    <property type="component" value="Chromosome 3"/>
</dbReference>
<dbReference type="Pfam" id="PF22926">
    <property type="entry name" value="C1-like_CT"/>
    <property type="match status" value="1"/>
</dbReference>
<dbReference type="InterPro" id="IPR054483">
    <property type="entry name" value="DC1-like_CT"/>
</dbReference>
<evidence type="ECO:0000259" key="5">
    <source>
        <dbReference type="PROSITE" id="PS50081"/>
    </source>
</evidence>
<reference evidence="7" key="1">
    <citation type="journal article" date="2015" name="Nat. Plants">
        <title>Genome expansion of Arabis alpina linked with retrotransposition and reduced symmetric DNA methylation.</title>
        <authorList>
            <person name="Willing E.M."/>
            <person name="Rawat V."/>
            <person name="Mandakova T."/>
            <person name="Maumus F."/>
            <person name="James G.V."/>
            <person name="Nordstroem K.J."/>
            <person name="Becker C."/>
            <person name="Warthmann N."/>
            <person name="Chica C."/>
            <person name="Szarzynska B."/>
            <person name="Zytnicki M."/>
            <person name="Albani M.C."/>
            <person name="Kiefer C."/>
            <person name="Bergonzi S."/>
            <person name="Castaings L."/>
            <person name="Mateos J.L."/>
            <person name="Berns M.C."/>
            <person name="Bujdoso N."/>
            <person name="Piofczyk T."/>
            <person name="de Lorenzo L."/>
            <person name="Barrero-Sicilia C."/>
            <person name="Mateos I."/>
            <person name="Piednoel M."/>
            <person name="Hagmann J."/>
            <person name="Chen-Min-Tao R."/>
            <person name="Iglesias-Fernandez R."/>
            <person name="Schuster S.C."/>
            <person name="Alonso-Blanco C."/>
            <person name="Roudier F."/>
            <person name="Carbonero P."/>
            <person name="Paz-Ares J."/>
            <person name="Davis S.J."/>
            <person name="Pecinka A."/>
            <person name="Quesneville H."/>
            <person name="Colot V."/>
            <person name="Lysak M.A."/>
            <person name="Weigel D."/>
            <person name="Coupland G."/>
            <person name="Schneeberger K."/>
        </authorList>
    </citation>
    <scope>NUCLEOTIDE SEQUENCE [LARGE SCALE GENOMIC DNA]</scope>
    <source>
        <strain evidence="7">cv. Pajares</strain>
    </source>
</reference>
<evidence type="ECO:0000256" key="4">
    <source>
        <dbReference type="ARBA" id="ARBA00022833"/>
    </source>
</evidence>
<name>A0A087HDD2_ARAAL</name>
<dbReference type="OMA" id="VCHQCNF"/>
<dbReference type="InterPro" id="IPR004146">
    <property type="entry name" value="DC1"/>
</dbReference>
<sequence length="572" mass="65477">MGNVWAIFNPSHGVSKPQKLPIHPHILQPSMFLIACSGCHETKNDSQGYFCFECNFYVHKECAESPSEINHPSHSHPLKLLCRGRPSYSDGSCCLCGQTLQLLVYHCSTCNFSLDTACARKYEIPSIDYPRAHEHRLHLLAKSVSFPCVCGKDVRGAPYVCHQCNFMIHTDCVSLPRVIYLTRHEHRISRSYFIGPGKFTCGVCRRGLDWNYGGYRCSICLDYVIHLRCATRDDVWDGEEMEGKPEEIEDTEEPFEEVHKNVIKHFSHEHFLKLNEGGTVCLENIHCSACALPVYLYAYYKCSTCPFVLHETCANLRRKLRHELHKHTLTLRPNTSPTDEDGYNLFHCTVCKRLCSGFKYVCIRCNVEIDVRCCKIREPFIHESHPHHSLFLTSPEAKVCGACNENAPSVLSCVDCEFALGFDCATLPHKVKHKCDTHFLFLCFGEKTSGQYWCEACETKVNPNKRFYTCEDCSTTLHINCVIGEFTFWRPGNMAVSSRYEATIVPNDSATRPNCYMCFCRCEDTSGIIYIQKNYICSVRCLESFLSFRSTFSESPIMGVPLFRHIFQRKPE</sequence>
<dbReference type="InterPro" id="IPR002219">
    <property type="entry name" value="PKC_DAG/PE"/>
</dbReference>
<keyword evidence="2" id="KW-0677">Repeat</keyword>
<dbReference type="AlphaFoldDB" id="A0A087HDD2"/>
<dbReference type="PROSITE" id="PS50081">
    <property type="entry name" value="ZF_DAG_PE_2"/>
    <property type="match status" value="1"/>
</dbReference>
<dbReference type="Pfam" id="PF03107">
    <property type="entry name" value="C1_2"/>
    <property type="match status" value="7"/>
</dbReference>
<organism evidence="6 7">
    <name type="scientific">Arabis alpina</name>
    <name type="common">Alpine rock-cress</name>
    <dbReference type="NCBI Taxonomy" id="50452"/>
    <lineage>
        <taxon>Eukaryota</taxon>
        <taxon>Viridiplantae</taxon>
        <taxon>Streptophyta</taxon>
        <taxon>Embryophyta</taxon>
        <taxon>Tracheophyta</taxon>
        <taxon>Spermatophyta</taxon>
        <taxon>Magnoliopsida</taxon>
        <taxon>eudicotyledons</taxon>
        <taxon>Gunneridae</taxon>
        <taxon>Pentapetalae</taxon>
        <taxon>rosids</taxon>
        <taxon>malvids</taxon>
        <taxon>Brassicales</taxon>
        <taxon>Brassicaceae</taxon>
        <taxon>Arabideae</taxon>
        <taxon>Arabis</taxon>
    </lineage>
</organism>
<dbReference type="Gramene" id="KFK40134">
    <property type="protein sequence ID" value="KFK40134"/>
    <property type="gene ID" value="AALP_AA3G335100"/>
</dbReference>
<keyword evidence="4" id="KW-0862">Zinc</keyword>
<dbReference type="PANTHER" id="PTHR32410">
    <property type="entry name" value="CYSTEINE/HISTIDINE-RICH C1 DOMAIN FAMILY PROTEIN"/>
    <property type="match status" value="1"/>
</dbReference>
<dbReference type="InterPro" id="IPR053192">
    <property type="entry name" value="Vacuole_Formation_Reg"/>
</dbReference>
<evidence type="ECO:0000256" key="2">
    <source>
        <dbReference type="ARBA" id="ARBA00022737"/>
    </source>
</evidence>
<dbReference type="PANTHER" id="PTHR32410:SF155">
    <property type="entry name" value="CHP-RICH ZINC FINGER PROTEIN-LIKE"/>
    <property type="match status" value="1"/>
</dbReference>
<evidence type="ECO:0000256" key="1">
    <source>
        <dbReference type="ARBA" id="ARBA00022723"/>
    </source>
</evidence>
<dbReference type="SMART" id="SM00249">
    <property type="entry name" value="PHD"/>
    <property type="match status" value="3"/>
</dbReference>
<dbReference type="SUPFAM" id="SSF57889">
    <property type="entry name" value="Cysteine-rich domain"/>
    <property type="match status" value="5"/>
</dbReference>